<dbReference type="InParanoid" id="E3NSC7"/>
<gene>
    <name evidence="2" type="ORF">CRE_03568</name>
</gene>
<dbReference type="PANTHER" id="PTHR22899:SF0">
    <property type="entry name" value="F-BOX ASSOCIATED DOMAIN-CONTAINING PROTEIN-RELATED"/>
    <property type="match status" value="1"/>
</dbReference>
<dbReference type="PROSITE" id="PS50181">
    <property type="entry name" value="FBOX"/>
    <property type="match status" value="2"/>
</dbReference>
<feature type="non-terminal residue" evidence="2">
    <location>
        <position position="297"/>
    </location>
</feature>
<dbReference type="InterPro" id="IPR001810">
    <property type="entry name" value="F-box_dom"/>
</dbReference>
<dbReference type="HOGENOM" id="CLU_938665_0_0_1"/>
<proteinExistence type="predicted"/>
<dbReference type="EMBL" id="DS269930">
    <property type="protein sequence ID" value="EFO90014.1"/>
    <property type="molecule type" value="Genomic_DNA"/>
</dbReference>
<dbReference type="Pfam" id="PF00646">
    <property type="entry name" value="F-box"/>
    <property type="match status" value="2"/>
</dbReference>
<organism evidence="3">
    <name type="scientific">Caenorhabditis remanei</name>
    <name type="common">Caenorhabditis vulgaris</name>
    <dbReference type="NCBI Taxonomy" id="31234"/>
    <lineage>
        <taxon>Eukaryota</taxon>
        <taxon>Metazoa</taxon>
        <taxon>Ecdysozoa</taxon>
        <taxon>Nematoda</taxon>
        <taxon>Chromadorea</taxon>
        <taxon>Rhabditida</taxon>
        <taxon>Rhabditina</taxon>
        <taxon>Rhabditomorpha</taxon>
        <taxon>Rhabditoidea</taxon>
        <taxon>Rhabditidae</taxon>
        <taxon>Peloderinae</taxon>
        <taxon>Caenorhabditis</taxon>
    </lineage>
</organism>
<accession>E3NSC7</accession>
<protein>
    <recommendedName>
        <fullName evidence="1">F-box domain-containing protein</fullName>
    </recommendedName>
</protein>
<dbReference type="PANTHER" id="PTHR22899">
    <property type="entry name" value="CYCLIN-RELATED F-BOX FAMILY"/>
    <property type="match status" value="1"/>
</dbReference>
<name>E3NSC7_CAERE</name>
<feature type="domain" description="F-box" evidence="1">
    <location>
        <begin position="133"/>
        <end position="169"/>
    </location>
</feature>
<reference evidence="2" key="1">
    <citation type="submission" date="2007-07" db="EMBL/GenBank/DDBJ databases">
        <title>PCAP assembly of the Caenorhabditis remanei genome.</title>
        <authorList>
            <consortium name="The Caenorhabditis remanei Sequencing Consortium"/>
            <person name="Wilson R.K."/>
        </authorList>
    </citation>
    <scope>NUCLEOTIDE SEQUENCE [LARGE SCALE GENOMIC DNA]</scope>
    <source>
        <strain evidence="2">PB4641</strain>
    </source>
</reference>
<feature type="domain" description="F-box" evidence="1">
    <location>
        <begin position="6"/>
        <end position="43"/>
    </location>
</feature>
<evidence type="ECO:0000259" key="1">
    <source>
        <dbReference type="PROSITE" id="PS50181"/>
    </source>
</evidence>
<evidence type="ECO:0000313" key="2">
    <source>
        <dbReference type="EMBL" id="EFO90014.1"/>
    </source>
</evidence>
<sequence>MDPPKPFPILRLPFLAIEEVFKSLHPIEIINFSMISKRTNYLMSCAYEITSGQQIEDKTAERDGYILRRVINYLKNPIEKWKQLTKHVLDIFKKQTINYLSMTMDASVDFFFIAPLSPFLSIDCSSKMDPPKPFPILRLPFLAIEEVFKAMHPFEIINFSMISKRSKGITMQMSVCPRYSIELHIHESLGIRFLGTKSEVSCSYVMTSNNEMDGRVVETDCGRHINRNVFKYSKDPVDEWKQFCEHALEIFKKQTINVLRMTMDAFVDHNVSIIDFMNTNVKSVDICSLFEGYRKIN</sequence>
<dbReference type="AlphaFoldDB" id="E3NSC7"/>
<keyword evidence="3" id="KW-1185">Reference proteome</keyword>
<evidence type="ECO:0000313" key="3">
    <source>
        <dbReference type="Proteomes" id="UP000008281"/>
    </source>
</evidence>
<dbReference type="InterPro" id="IPR053222">
    <property type="entry name" value="Zygotic_Embryogenesis-Asso"/>
</dbReference>
<dbReference type="Proteomes" id="UP000008281">
    <property type="component" value="Unassembled WGS sequence"/>
</dbReference>